<keyword evidence="3" id="KW-0813">Transport</keyword>
<keyword evidence="2" id="KW-0732">Signal</keyword>
<evidence type="ECO:0000256" key="2">
    <source>
        <dbReference type="ARBA" id="ARBA00022729"/>
    </source>
</evidence>
<protein>
    <submittedName>
        <fullName evidence="5">Amino acid ABC transporter substrate-binding protein</fullName>
    </submittedName>
</protein>
<dbReference type="InterPro" id="IPR028081">
    <property type="entry name" value="Leu-bd"/>
</dbReference>
<evidence type="ECO:0000256" key="1">
    <source>
        <dbReference type="ARBA" id="ARBA00010062"/>
    </source>
</evidence>
<dbReference type="GO" id="GO:0006865">
    <property type="term" value="P:amino acid transport"/>
    <property type="evidence" value="ECO:0007669"/>
    <property type="project" value="UniProtKB-KW"/>
</dbReference>
<dbReference type="SUPFAM" id="SSF53822">
    <property type="entry name" value="Periplasmic binding protein-like I"/>
    <property type="match status" value="1"/>
</dbReference>
<dbReference type="InterPro" id="IPR006311">
    <property type="entry name" value="TAT_signal"/>
</dbReference>
<accession>A0A964E6L7</accession>
<dbReference type="PANTHER" id="PTHR30483:SF6">
    <property type="entry name" value="PERIPLASMIC BINDING PROTEIN OF ABC TRANSPORTER FOR NATURAL AMINO ACIDS"/>
    <property type="match status" value="1"/>
</dbReference>
<organism evidence="5 6">
    <name type="scientific">Acidisoma cellulosilyticum</name>
    <dbReference type="NCBI Taxonomy" id="2802395"/>
    <lineage>
        <taxon>Bacteria</taxon>
        <taxon>Pseudomonadati</taxon>
        <taxon>Pseudomonadota</taxon>
        <taxon>Alphaproteobacteria</taxon>
        <taxon>Acetobacterales</taxon>
        <taxon>Acidocellaceae</taxon>
        <taxon>Acidisoma</taxon>
    </lineage>
</organism>
<dbReference type="AlphaFoldDB" id="A0A964E6L7"/>
<comment type="similarity">
    <text evidence="1">Belongs to the leucine-binding protein family.</text>
</comment>
<feature type="domain" description="Leucine-binding protein" evidence="4">
    <location>
        <begin position="36"/>
        <end position="387"/>
    </location>
</feature>
<dbReference type="Gene3D" id="3.40.50.2300">
    <property type="match status" value="2"/>
</dbReference>
<evidence type="ECO:0000256" key="3">
    <source>
        <dbReference type="ARBA" id="ARBA00022970"/>
    </source>
</evidence>
<keyword evidence="3" id="KW-0029">Amino-acid transport</keyword>
<dbReference type="PROSITE" id="PS51318">
    <property type="entry name" value="TAT"/>
    <property type="match status" value="1"/>
</dbReference>
<dbReference type="InterPro" id="IPR028082">
    <property type="entry name" value="Peripla_BP_I"/>
</dbReference>
<dbReference type="Proteomes" id="UP000721844">
    <property type="component" value="Unassembled WGS sequence"/>
</dbReference>
<evidence type="ECO:0000259" key="4">
    <source>
        <dbReference type="Pfam" id="PF13458"/>
    </source>
</evidence>
<name>A0A964E6L7_9PROT</name>
<dbReference type="CDD" id="cd06268">
    <property type="entry name" value="PBP1_ABC_transporter_LIVBP-like"/>
    <property type="match status" value="1"/>
</dbReference>
<dbReference type="InterPro" id="IPR051010">
    <property type="entry name" value="BCAA_transport"/>
</dbReference>
<dbReference type="EMBL" id="JAESVA010000015">
    <property type="protein sequence ID" value="MCB8883711.1"/>
    <property type="molecule type" value="Genomic_DNA"/>
</dbReference>
<gene>
    <name evidence="5" type="ORF">ACELLULO517_25905</name>
</gene>
<keyword evidence="6" id="KW-1185">Reference proteome</keyword>
<dbReference type="Pfam" id="PF13458">
    <property type="entry name" value="Peripla_BP_6"/>
    <property type="match status" value="1"/>
</dbReference>
<evidence type="ECO:0000313" key="6">
    <source>
        <dbReference type="Proteomes" id="UP000721844"/>
    </source>
</evidence>
<reference evidence="5 6" key="1">
    <citation type="journal article" date="2021" name="Microorganisms">
        <title>Acidisoma silvae sp. nov. and Acidisomacellulosilytica sp. nov., Two Acidophilic Bacteria Isolated from Decaying Wood, Hydrolyzing Cellulose and Producing Poly-3-hydroxybutyrate.</title>
        <authorList>
            <person name="Mieszkin S."/>
            <person name="Pouder E."/>
            <person name="Uroz S."/>
            <person name="Simon-Colin C."/>
            <person name="Alain K."/>
        </authorList>
    </citation>
    <scope>NUCLEOTIDE SEQUENCE [LARGE SCALE GENOMIC DNA]</scope>
    <source>
        <strain evidence="5 6">HW T5.17</strain>
    </source>
</reference>
<proteinExistence type="inferred from homology"/>
<dbReference type="RefSeq" id="WP_227310394.1">
    <property type="nucleotide sequence ID" value="NZ_JAESVA010000015.1"/>
</dbReference>
<dbReference type="PANTHER" id="PTHR30483">
    <property type="entry name" value="LEUCINE-SPECIFIC-BINDING PROTEIN"/>
    <property type="match status" value="1"/>
</dbReference>
<evidence type="ECO:0000313" key="5">
    <source>
        <dbReference type="EMBL" id="MCB8883711.1"/>
    </source>
</evidence>
<comment type="caution">
    <text evidence="5">The sequence shown here is derived from an EMBL/GenBank/DDBJ whole genome shotgun (WGS) entry which is preliminary data.</text>
</comment>
<sequence length="432" mass="46841">MDNRRGLLKRSAGVGAASIGLLAGINKASAADAGKPIPVGSALPLSGIAAADGVEYRNGLTLAAEEINAAGGILGRPIQLHIEDTGNMGPVLTTQAMQRLIDRYNVPAIINGYNDATNMAEMDTAADADIIFSHYNTLLSANTKFNSNPKKYYGCFQGCPPEYYYGVGLLVYLKTLMDEKRWTPANRKIAIIPSSVEYAIVIANAIRDKAKDFGWEVSLFETVPFPNNQWGPTLAKIRQDTPGVIAVTHPLPQDLAQFALQFTPQPTNSLLYMQYGPSLPAFRQIGGKATTGVIYSTLIGCVPDEFSEQFRHDYTQKFGPNSTYLTGSQTYDALWKWALSAAIAGGPGEPYQKAQAQKIAQVMRQLVYRGTSGTSRVDPDGQSAYCYPTQTPDPSLGMPHQFLQVQDATKTPALIAPDLYAQAKFVTPPWMS</sequence>